<dbReference type="EMBL" id="BOOI01000008">
    <property type="protein sequence ID" value="GIH82516.1"/>
    <property type="molecule type" value="Genomic_DNA"/>
</dbReference>
<proteinExistence type="predicted"/>
<gene>
    <name evidence="2" type="ORF">Pro02_09240</name>
</gene>
<dbReference type="Pfam" id="PF12867">
    <property type="entry name" value="DinB_2"/>
    <property type="match status" value="1"/>
</dbReference>
<name>A0A8J3WC43_PLARO</name>
<protein>
    <recommendedName>
        <fullName evidence="1">DinB-like domain-containing protein</fullName>
    </recommendedName>
</protein>
<accession>A0A8J3WC43</accession>
<sequence>MDMNWNHLLTDQLDWHWENQLRPGLDGLTDDEYFWEPVDGCWSVRPRGTAGAPIAAGSGDLVIEFAFPEPDPAPVTTIAWRLGHLIVGVLGGRAGSHFGAPAVDYQSFAYAGTAAEALRQLDGAYAAWRDGVRGLGAEGLARPCGPAEGPYAEEPMAALVLHINREVLHHGAEILLLRDLYRDRRTLRPSRVSGEVSR</sequence>
<dbReference type="InterPro" id="IPR024775">
    <property type="entry name" value="DinB-like"/>
</dbReference>
<dbReference type="SUPFAM" id="SSF109854">
    <property type="entry name" value="DinB/YfiT-like putative metalloenzymes"/>
    <property type="match status" value="1"/>
</dbReference>
<organism evidence="2 3">
    <name type="scientific">Planobispora rosea</name>
    <dbReference type="NCBI Taxonomy" id="35762"/>
    <lineage>
        <taxon>Bacteria</taxon>
        <taxon>Bacillati</taxon>
        <taxon>Actinomycetota</taxon>
        <taxon>Actinomycetes</taxon>
        <taxon>Streptosporangiales</taxon>
        <taxon>Streptosporangiaceae</taxon>
        <taxon>Planobispora</taxon>
    </lineage>
</organism>
<dbReference type="InterPro" id="IPR034660">
    <property type="entry name" value="DinB/YfiT-like"/>
</dbReference>
<reference evidence="2" key="1">
    <citation type="submission" date="2021-01" db="EMBL/GenBank/DDBJ databases">
        <title>Whole genome shotgun sequence of Planobispora rosea NBRC 15558.</title>
        <authorList>
            <person name="Komaki H."/>
            <person name="Tamura T."/>
        </authorList>
    </citation>
    <scope>NUCLEOTIDE SEQUENCE</scope>
    <source>
        <strain evidence="2">NBRC 15558</strain>
    </source>
</reference>
<dbReference type="AlphaFoldDB" id="A0A8J3WC43"/>
<dbReference type="RefSeq" id="WP_203863220.1">
    <property type="nucleotide sequence ID" value="NZ_BMQP01000002.1"/>
</dbReference>
<dbReference type="Proteomes" id="UP000655044">
    <property type="component" value="Unassembled WGS sequence"/>
</dbReference>
<comment type="caution">
    <text evidence="2">The sequence shown here is derived from an EMBL/GenBank/DDBJ whole genome shotgun (WGS) entry which is preliminary data.</text>
</comment>
<feature type="domain" description="DinB-like" evidence="1">
    <location>
        <begin position="12"/>
        <end position="174"/>
    </location>
</feature>
<evidence type="ECO:0000313" key="3">
    <source>
        <dbReference type="Proteomes" id="UP000655044"/>
    </source>
</evidence>
<evidence type="ECO:0000259" key="1">
    <source>
        <dbReference type="Pfam" id="PF12867"/>
    </source>
</evidence>
<evidence type="ECO:0000313" key="2">
    <source>
        <dbReference type="EMBL" id="GIH82516.1"/>
    </source>
</evidence>
<keyword evidence="3" id="KW-1185">Reference proteome</keyword>